<organism evidence="2 3">
    <name type="scientific">Durusdinium trenchii</name>
    <dbReference type="NCBI Taxonomy" id="1381693"/>
    <lineage>
        <taxon>Eukaryota</taxon>
        <taxon>Sar</taxon>
        <taxon>Alveolata</taxon>
        <taxon>Dinophyceae</taxon>
        <taxon>Suessiales</taxon>
        <taxon>Symbiodiniaceae</taxon>
        <taxon>Durusdinium</taxon>
    </lineage>
</organism>
<reference evidence="2 3" key="1">
    <citation type="submission" date="2024-02" db="EMBL/GenBank/DDBJ databases">
        <authorList>
            <person name="Chen Y."/>
            <person name="Shah S."/>
            <person name="Dougan E. K."/>
            <person name="Thang M."/>
            <person name="Chan C."/>
        </authorList>
    </citation>
    <scope>NUCLEOTIDE SEQUENCE [LARGE SCALE GENOMIC DNA]</scope>
</reference>
<feature type="signal peptide" evidence="1">
    <location>
        <begin position="1"/>
        <end position="23"/>
    </location>
</feature>
<evidence type="ECO:0000256" key="1">
    <source>
        <dbReference type="SAM" id="SignalP"/>
    </source>
</evidence>
<dbReference type="EMBL" id="CAXAMN010008502">
    <property type="protein sequence ID" value="CAK9025429.1"/>
    <property type="molecule type" value="Genomic_DNA"/>
</dbReference>
<evidence type="ECO:0000313" key="3">
    <source>
        <dbReference type="Proteomes" id="UP001642484"/>
    </source>
</evidence>
<keyword evidence="3" id="KW-1185">Reference proteome</keyword>
<accession>A0ABP0KFY5</accession>
<protein>
    <submittedName>
        <fullName evidence="2">Uncharacterized protein</fullName>
    </submittedName>
</protein>
<feature type="chain" id="PRO_5046846499" evidence="1">
    <location>
        <begin position="24"/>
        <end position="139"/>
    </location>
</feature>
<gene>
    <name evidence="2" type="ORF">CCMP2556_LOCUS15996</name>
</gene>
<evidence type="ECO:0000313" key="2">
    <source>
        <dbReference type="EMBL" id="CAK9025429.1"/>
    </source>
</evidence>
<name>A0ABP0KFY5_9DINO</name>
<sequence>MAWAVQTAWLSAFLATAAWGIRGEVDESGGPKMTVKLRTGGFQQKEIDWLPSSLSTCWEDDKMAKMAECIQEACKEAWTKKNRSPAEVAISGPQKKYQVFVSRGNSGLGRNNNEDTLAMWFTPQEGKIQARVIFIIATY</sequence>
<keyword evidence="1" id="KW-0732">Signal</keyword>
<proteinExistence type="predicted"/>
<dbReference type="Proteomes" id="UP001642484">
    <property type="component" value="Unassembled WGS sequence"/>
</dbReference>
<comment type="caution">
    <text evidence="2">The sequence shown here is derived from an EMBL/GenBank/DDBJ whole genome shotgun (WGS) entry which is preliminary data.</text>
</comment>